<dbReference type="InterPro" id="IPR009061">
    <property type="entry name" value="DNA-bd_dom_put_sf"/>
</dbReference>
<reference evidence="1" key="1">
    <citation type="submission" date="2020-09" db="EMBL/GenBank/DDBJ databases">
        <title>Genome seq and assembly of Limnohabitants sp.</title>
        <authorList>
            <person name="Chhetri G."/>
        </authorList>
    </citation>
    <scope>NUCLEOTIDE SEQUENCE</scope>
    <source>
        <strain evidence="1">JUR4</strain>
    </source>
</reference>
<protein>
    <recommendedName>
        <fullName evidence="3">DNA-binding protein</fullName>
    </recommendedName>
</protein>
<gene>
    <name evidence="1" type="ORF">IC609_07845</name>
</gene>
<keyword evidence="2" id="KW-1185">Reference proteome</keyword>
<dbReference type="SUPFAM" id="SSF46955">
    <property type="entry name" value="Putative DNA-binding domain"/>
    <property type="match status" value="1"/>
</dbReference>
<organism evidence="1 2">
    <name type="scientific">Limnohabitans radicicola</name>
    <dbReference type="NCBI Taxonomy" id="2771427"/>
    <lineage>
        <taxon>Bacteria</taxon>
        <taxon>Pseudomonadati</taxon>
        <taxon>Pseudomonadota</taxon>
        <taxon>Betaproteobacteria</taxon>
        <taxon>Burkholderiales</taxon>
        <taxon>Comamonadaceae</taxon>
        <taxon>Limnohabitans</taxon>
    </lineage>
</organism>
<sequence>MFTTLSEVDLAVRWGMSPKTLQRWRTTKQGPEYLKLGKKVQYPLAAIEQFENQARTNVAFEGADEILLYLQQTGQATLAQIQAACMGGQKSSSQIQNQLYRLANATPPKIKTRLVPLDPTSPVMTAVYSLYTTDEQ</sequence>
<dbReference type="RefSeq" id="WP_191818967.1">
    <property type="nucleotide sequence ID" value="NZ_JACYFT010000002.1"/>
</dbReference>
<dbReference type="EMBL" id="JACYFT010000002">
    <property type="protein sequence ID" value="MBD8050453.1"/>
    <property type="molecule type" value="Genomic_DNA"/>
</dbReference>
<evidence type="ECO:0008006" key="3">
    <source>
        <dbReference type="Google" id="ProtNLM"/>
    </source>
</evidence>
<comment type="caution">
    <text evidence="1">The sequence shown here is derived from an EMBL/GenBank/DDBJ whole genome shotgun (WGS) entry which is preliminary data.</text>
</comment>
<accession>A0A927IL83</accession>
<dbReference type="AlphaFoldDB" id="A0A927IL83"/>
<evidence type="ECO:0000313" key="1">
    <source>
        <dbReference type="EMBL" id="MBD8050453.1"/>
    </source>
</evidence>
<proteinExistence type="predicted"/>
<name>A0A927IL83_9BURK</name>
<evidence type="ECO:0000313" key="2">
    <source>
        <dbReference type="Proteomes" id="UP000647424"/>
    </source>
</evidence>
<dbReference type="Proteomes" id="UP000647424">
    <property type="component" value="Unassembled WGS sequence"/>
</dbReference>